<dbReference type="RefSeq" id="WP_264488393.1">
    <property type="nucleotide sequence ID" value="NZ_JAPDDT010000007.1"/>
</dbReference>
<dbReference type="EMBL" id="JAPDDT010000007">
    <property type="protein sequence ID" value="MCW1924284.1"/>
    <property type="molecule type" value="Genomic_DNA"/>
</dbReference>
<feature type="compositionally biased region" description="Basic and acidic residues" evidence="1">
    <location>
        <begin position="74"/>
        <end position="83"/>
    </location>
</feature>
<dbReference type="Proteomes" id="UP001320876">
    <property type="component" value="Unassembled WGS sequence"/>
</dbReference>
<keyword evidence="3" id="KW-1185">Reference proteome</keyword>
<feature type="region of interest" description="Disordered" evidence="1">
    <location>
        <begin position="69"/>
        <end position="96"/>
    </location>
</feature>
<evidence type="ECO:0000313" key="3">
    <source>
        <dbReference type="Proteomes" id="UP001320876"/>
    </source>
</evidence>
<evidence type="ECO:0000313" key="2">
    <source>
        <dbReference type="EMBL" id="MCW1924284.1"/>
    </source>
</evidence>
<evidence type="ECO:0000256" key="1">
    <source>
        <dbReference type="SAM" id="MobiDB-lite"/>
    </source>
</evidence>
<protein>
    <submittedName>
        <fullName evidence="2">Uncharacterized protein</fullName>
    </submittedName>
</protein>
<reference evidence="2 3" key="1">
    <citation type="submission" date="2022-10" db="EMBL/GenBank/DDBJ databases">
        <title>Luteolibacter arcticus strain CCTCC AB 2014275, whole genome shotgun sequencing project.</title>
        <authorList>
            <person name="Zhao G."/>
            <person name="Shen L."/>
        </authorList>
    </citation>
    <scope>NUCLEOTIDE SEQUENCE [LARGE SCALE GENOMIC DNA]</scope>
    <source>
        <strain evidence="2 3">CCTCC AB 2014275</strain>
    </source>
</reference>
<name>A0ABT3GL87_9BACT</name>
<accession>A0ABT3GL87</accession>
<organism evidence="2 3">
    <name type="scientific">Luteolibacter arcticus</name>
    <dbReference type="NCBI Taxonomy" id="1581411"/>
    <lineage>
        <taxon>Bacteria</taxon>
        <taxon>Pseudomonadati</taxon>
        <taxon>Verrucomicrobiota</taxon>
        <taxon>Verrucomicrobiia</taxon>
        <taxon>Verrucomicrobiales</taxon>
        <taxon>Verrucomicrobiaceae</taxon>
        <taxon>Luteolibacter</taxon>
    </lineage>
</organism>
<sequence length="96" mass="10720">MLFHDGGLGAGLGKFRVQAGCLHRIGLRLWLRLWHRDLRDGGLWELGNGTPHRHGCRLGSRELSLQYYHAPAEPGHEQAGSDRHGHKSLVHGSSRD</sequence>
<proteinExistence type="predicted"/>
<gene>
    <name evidence="2" type="ORF">OKA05_17090</name>
</gene>
<comment type="caution">
    <text evidence="2">The sequence shown here is derived from an EMBL/GenBank/DDBJ whole genome shotgun (WGS) entry which is preliminary data.</text>
</comment>